<evidence type="ECO:0000313" key="2">
    <source>
        <dbReference type="EMBL" id="GLD68816.1"/>
    </source>
</evidence>
<keyword evidence="3" id="KW-1185">Reference proteome</keyword>
<feature type="region of interest" description="Disordered" evidence="1">
    <location>
        <begin position="107"/>
        <end position="181"/>
    </location>
</feature>
<dbReference type="Proteomes" id="UP001279410">
    <property type="component" value="Unassembled WGS sequence"/>
</dbReference>
<organism evidence="2 3">
    <name type="scientific">Lates japonicus</name>
    <name type="common">Japanese lates</name>
    <dbReference type="NCBI Taxonomy" id="270547"/>
    <lineage>
        <taxon>Eukaryota</taxon>
        <taxon>Metazoa</taxon>
        <taxon>Chordata</taxon>
        <taxon>Craniata</taxon>
        <taxon>Vertebrata</taxon>
        <taxon>Euteleostomi</taxon>
        <taxon>Actinopterygii</taxon>
        <taxon>Neopterygii</taxon>
        <taxon>Teleostei</taxon>
        <taxon>Neoteleostei</taxon>
        <taxon>Acanthomorphata</taxon>
        <taxon>Carangaria</taxon>
        <taxon>Carangaria incertae sedis</taxon>
        <taxon>Centropomidae</taxon>
        <taxon>Lates</taxon>
    </lineage>
</organism>
<evidence type="ECO:0000256" key="1">
    <source>
        <dbReference type="SAM" id="MobiDB-lite"/>
    </source>
</evidence>
<dbReference type="AlphaFoldDB" id="A0AAD3N9P9"/>
<name>A0AAD3N9P9_LATJO</name>
<protein>
    <submittedName>
        <fullName evidence="2">Protocadherin Fat 2</fullName>
    </submittedName>
</protein>
<sequence>MRIQKLCETPSCTLTGLNGLRSDQDPSGPGPVQTCSTCVDSSLSRLVDLEATGELRPDPGSGLRSSRALWENGSRWRPVRGVLKFLKCEERRRQRFLEESVKWSSGLHLGPPAVGEGPPPQPLDPQTEAHPELSPGSGSYSPYRRLRKETRSEDLHGRIKDGSFRNYPPHFSSSAAACGKM</sequence>
<gene>
    <name evidence="2" type="ORF">AKAME5_002012900</name>
</gene>
<proteinExistence type="predicted"/>
<comment type="caution">
    <text evidence="2">The sequence shown here is derived from an EMBL/GenBank/DDBJ whole genome shotgun (WGS) entry which is preliminary data.</text>
</comment>
<reference evidence="2" key="1">
    <citation type="submission" date="2022-08" db="EMBL/GenBank/DDBJ databases">
        <title>Genome sequencing of akame (Lates japonicus).</title>
        <authorList>
            <person name="Hashiguchi Y."/>
            <person name="Takahashi H."/>
        </authorList>
    </citation>
    <scope>NUCLEOTIDE SEQUENCE</scope>
    <source>
        <strain evidence="2">Kochi</strain>
    </source>
</reference>
<feature type="compositionally biased region" description="Basic and acidic residues" evidence="1">
    <location>
        <begin position="149"/>
        <end position="163"/>
    </location>
</feature>
<accession>A0AAD3N9P9</accession>
<dbReference type="EMBL" id="BRZM01000152">
    <property type="protein sequence ID" value="GLD68816.1"/>
    <property type="molecule type" value="Genomic_DNA"/>
</dbReference>
<evidence type="ECO:0000313" key="3">
    <source>
        <dbReference type="Proteomes" id="UP001279410"/>
    </source>
</evidence>